<evidence type="ECO:0000256" key="4">
    <source>
        <dbReference type="PROSITE-ProRule" id="PRU00335"/>
    </source>
</evidence>
<name>A0A4Y9EN49_9SPHN</name>
<dbReference type="Pfam" id="PF00440">
    <property type="entry name" value="TetR_N"/>
    <property type="match status" value="1"/>
</dbReference>
<feature type="domain" description="HTH tetR-type" evidence="6">
    <location>
        <begin position="35"/>
        <end position="95"/>
    </location>
</feature>
<evidence type="ECO:0000256" key="3">
    <source>
        <dbReference type="ARBA" id="ARBA00023163"/>
    </source>
</evidence>
<dbReference type="PROSITE" id="PS01081">
    <property type="entry name" value="HTH_TETR_1"/>
    <property type="match status" value="1"/>
</dbReference>
<feature type="compositionally biased region" description="Basic and acidic residues" evidence="5">
    <location>
        <begin position="1"/>
        <end position="10"/>
    </location>
</feature>
<dbReference type="EMBL" id="SIHO01000002">
    <property type="protein sequence ID" value="TFU03253.1"/>
    <property type="molecule type" value="Genomic_DNA"/>
</dbReference>
<dbReference type="AlphaFoldDB" id="A0A4Y9EN49"/>
<evidence type="ECO:0000256" key="1">
    <source>
        <dbReference type="ARBA" id="ARBA00023015"/>
    </source>
</evidence>
<dbReference type="GO" id="GO:0000976">
    <property type="term" value="F:transcription cis-regulatory region binding"/>
    <property type="evidence" value="ECO:0007669"/>
    <property type="project" value="TreeGrafter"/>
</dbReference>
<evidence type="ECO:0000313" key="7">
    <source>
        <dbReference type="EMBL" id="TFU03253.1"/>
    </source>
</evidence>
<dbReference type="InterPro" id="IPR001647">
    <property type="entry name" value="HTH_TetR"/>
</dbReference>
<evidence type="ECO:0000256" key="2">
    <source>
        <dbReference type="ARBA" id="ARBA00023125"/>
    </source>
</evidence>
<evidence type="ECO:0000256" key="5">
    <source>
        <dbReference type="SAM" id="MobiDB-lite"/>
    </source>
</evidence>
<gene>
    <name evidence="7" type="ORF">EUV02_08655</name>
</gene>
<dbReference type="InterPro" id="IPR009057">
    <property type="entry name" value="Homeodomain-like_sf"/>
</dbReference>
<dbReference type="PANTHER" id="PTHR30055">
    <property type="entry name" value="HTH-TYPE TRANSCRIPTIONAL REGULATOR RUTR"/>
    <property type="match status" value="1"/>
</dbReference>
<keyword evidence="3" id="KW-0804">Transcription</keyword>
<reference evidence="7 8" key="1">
    <citation type="submission" date="2019-02" db="EMBL/GenBank/DDBJ databases">
        <title>Polymorphobacter sp. isolated from the lake at the Tibet of China.</title>
        <authorList>
            <person name="Li A."/>
        </authorList>
    </citation>
    <scope>NUCLEOTIDE SEQUENCE [LARGE SCALE GENOMIC DNA]</scope>
    <source>
        <strain evidence="7 8">DJ1R-1</strain>
    </source>
</reference>
<dbReference type="PANTHER" id="PTHR30055:SF234">
    <property type="entry name" value="HTH-TYPE TRANSCRIPTIONAL REGULATOR BETI"/>
    <property type="match status" value="1"/>
</dbReference>
<dbReference type="InterPro" id="IPR050109">
    <property type="entry name" value="HTH-type_TetR-like_transc_reg"/>
</dbReference>
<comment type="caution">
    <text evidence="7">The sequence shown here is derived from an EMBL/GenBank/DDBJ whole genome shotgun (WGS) entry which is preliminary data.</text>
</comment>
<dbReference type="PRINTS" id="PR00455">
    <property type="entry name" value="HTHTETR"/>
</dbReference>
<dbReference type="GO" id="GO:0003700">
    <property type="term" value="F:DNA-binding transcription factor activity"/>
    <property type="evidence" value="ECO:0007669"/>
    <property type="project" value="TreeGrafter"/>
</dbReference>
<dbReference type="Pfam" id="PF17918">
    <property type="entry name" value="TetR_C_15"/>
    <property type="match status" value="1"/>
</dbReference>
<proteinExistence type="predicted"/>
<feature type="DNA-binding region" description="H-T-H motif" evidence="4">
    <location>
        <begin position="58"/>
        <end position="77"/>
    </location>
</feature>
<accession>A0A4Y9EN49</accession>
<evidence type="ECO:0000259" key="6">
    <source>
        <dbReference type="PROSITE" id="PS50977"/>
    </source>
</evidence>
<keyword evidence="2 4" id="KW-0238">DNA-binding</keyword>
<dbReference type="SUPFAM" id="SSF46689">
    <property type="entry name" value="Homeodomain-like"/>
    <property type="match status" value="1"/>
</dbReference>
<keyword evidence="1" id="KW-0805">Transcription regulation</keyword>
<dbReference type="InterPro" id="IPR023772">
    <property type="entry name" value="DNA-bd_HTH_TetR-type_CS"/>
</dbReference>
<organism evidence="7 8">
    <name type="scientific">Glacieibacterium arshaanense</name>
    <dbReference type="NCBI Taxonomy" id="2511025"/>
    <lineage>
        <taxon>Bacteria</taxon>
        <taxon>Pseudomonadati</taxon>
        <taxon>Pseudomonadota</taxon>
        <taxon>Alphaproteobacteria</taxon>
        <taxon>Sphingomonadales</taxon>
        <taxon>Sphingosinicellaceae</taxon>
        <taxon>Glacieibacterium</taxon>
    </lineage>
</organism>
<evidence type="ECO:0000313" key="8">
    <source>
        <dbReference type="Proteomes" id="UP000297737"/>
    </source>
</evidence>
<protein>
    <submittedName>
        <fullName evidence="7">TetR/AcrR family transcriptional regulator</fullName>
    </submittedName>
</protein>
<keyword evidence="8" id="KW-1185">Reference proteome</keyword>
<dbReference type="OrthoDB" id="9808189at2"/>
<dbReference type="PROSITE" id="PS50977">
    <property type="entry name" value="HTH_TETR_2"/>
    <property type="match status" value="1"/>
</dbReference>
<sequence length="229" mass="25333">MLLAFDRHSGDAALPTTQRPTPAKPRRQPRQQRSAQLVADIFEATAQVLAERGPERASTNRIAERAGVSIGSIYQYFPNKAALFDALAQDRFQKLNALTLDRLSQAIDVPFPQAAEIVLRSFIDFLTENPGLGRIIVELMQPYNRTPTLMVAEAQAVQAAKTYLMRFHDTLAIVDLDTAARLSGLVIAAVGTRVLLDRPSPERRELMIRETVRMLSLYVGAVPPATDPN</sequence>
<feature type="region of interest" description="Disordered" evidence="5">
    <location>
        <begin position="1"/>
        <end position="32"/>
    </location>
</feature>
<dbReference type="InterPro" id="IPR041669">
    <property type="entry name" value="TetR_C_15"/>
</dbReference>
<dbReference type="Proteomes" id="UP000297737">
    <property type="component" value="Unassembled WGS sequence"/>
</dbReference>
<dbReference type="Gene3D" id="1.10.357.10">
    <property type="entry name" value="Tetracycline Repressor, domain 2"/>
    <property type="match status" value="1"/>
</dbReference>